<feature type="domain" description="SMP-LTD" evidence="8">
    <location>
        <begin position="135"/>
        <end position="344"/>
    </location>
</feature>
<evidence type="ECO:0000256" key="2">
    <source>
        <dbReference type="ARBA" id="ARBA00022448"/>
    </source>
</evidence>
<dbReference type="InterPro" id="IPR035892">
    <property type="entry name" value="C2_domain_sf"/>
</dbReference>
<dbReference type="GO" id="GO:0008289">
    <property type="term" value="F:lipid binding"/>
    <property type="evidence" value="ECO:0007669"/>
    <property type="project" value="UniProtKB-KW"/>
</dbReference>
<dbReference type="GO" id="GO:0016020">
    <property type="term" value="C:membrane"/>
    <property type="evidence" value="ECO:0007669"/>
    <property type="project" value="UniProtKB-SubCell"/>
</dbReference>
<comment type="subcellular location">
    <subcellularLocation>
        <location evidence="1">Membrane</location>
    </subcellularLocation>
</comment>
<feature type="compositionally biased region" description="Low complexity" evidence="6">
    <location>
        <begin position="97"/>
        <end position="111"/>
    </location>
</feature>
<keyword evidence="3" id="KW-0445">Lipid transport</keyword>
<evidence type="ECO:0000256" key="3">
    <source>
        <dbReference type="ARBA" id="ARBA00023055"/>
    </source>
</evidence>
<evidence type="ECO:0000256" key="6">
    <source>
        <dbReference type="SAM" id="MobiDB-lite"/>
    </source>
</evidence>
<keyword evidence="4" id="KW-0446">Lipid-binding</keyword>
<feature type="compositionally biased region" description="Basic and acidic residues" evidence="6">
    <location>
        <begin position="463"/>
        <end position="492"/>
    </location>
</feature>
<dbReference type="InterPro" id="IPR000008">
    <property type="entry name" value="C2_dom"/>
</dbReference>
<sequence>MYSAVVEKVEETVENLLHDGPHSSPSQGQDLHVLGTPDNLHYAKDDVHLDTGDMIRGSTVDTSSTDPERPLTPDQSKCAQPSMEDTAPSSSQAAEDSSQPGSQAQQPSVQQIKEEQAGPQTSKQKPKSNAEFRQQEEASEHGWLAEFLGHLWMPNLMVASNKIAWETLPELLSKSKPGWMSDITLKKFKLGGKPPVLSNIKPWKDTSRVGDEQVGLDCDVLWESNQDIELQIYPFPKPLASIFPDVIEDMISKIVSFETGVKKLKLKAKLRITFDPLLDRVPVVGSIKVAFREQPEYLDFDVTILGGKRLDSLVPSLKSFLVTFVRDSLISMYLLPDHYTYQIDMEAKDIEVPEGLLEVVVVEARNVPSADYFGAPDPYVELSVRESQKRVTSIKHKGKHPVWNESFQMPVHIRDMQKLTAMLRDHDEFLGDDELGRAEVKLKELQPDQKHDLWLPTFQQGQEVKEAQKASQRSERQQHRAEKHEEQGRSWWGRKKDDPCELHLQVTYSPFTEEEMHAIAESQQKDDPSILMGLPRLATLARQGVVIVNVIAVRNLTRQPWWRGSHRKLQVEVRIGDTKKQTTVYKGSRRGSKIDETLQLDVTGSARDGKEQDCIVVEVVDTKFFNTSQGTVKIPLEELKRVGHMKRPFKLQGEGVVDMEVEWRAVI</sequence>
<evidence type="ECO:0000256" key="5">
    <source>
        <dbReference type="ARBA" id="ARBA00023136"/>
    </source>
</evidence>
<dbReference type="PANTHER" id="PTHR10774:SF190">
    <property type="entry name" value="C2 CALCIUM_LIPID-BINDING ENDONUCLEASE_EXONUCLEASE_PHOSPHATASE-RELATED"/>
    <property type="match status" value="1"/>
</dbReference>
<evidence type="ECO:0000313" key="10">
    <source>
        <dbReference type="Proteomes" id="UP001489004"/>
    </source>
</evidence>
<comment type="caution">
    <text evidence="9">The sequence shown here is derived from an EMBL/GenBank/DDBJ whole genome shotgun (WGS) entry which is preliminary data.</text>
</comment>
<dbReference type="CDD" id="cd00030">
    <property type="entry name" value="C2"/>
    <property type="match status" value="1"/>
</dbReference>
<feature type="region of interest" description="Disordered" evidence="6">
    <location>
        <begin position="462"/>
        <end position="492"/>
    </location>
</feature>
<feature type="domain" description="C2" evidence="7">
    <location>
        <begin position="526"/>
        <end position="649"/>
    </location>
</feature>
<evidence type="ECO:0000259" key="8">
    <source>
        <dbReference type="PROSITE" id="PS51847"/>
    </source>
</evidence>
<proteinExistence type="predicted"/>
<dbReference type="GO" id="GO:0005783">
    <property type="term" value="C:endoplasmic reticulum"/>
    <property type="evidence" value="ECO:0007669"/>
    <property type="project" value="TreeGrafter"/>
</dbReference>
<dbReference type="GO" id="GO:0006869">
    <property type="term" value="P:lipid transport"/>
    <property type="evidence" value="ECO:0007669"/>
    <property type="project" value="UniProtKB-KW"/>
</dbReference>
<dbReference type="PROSITE" id="PS50004">
    <property type="entry name" value="C2"/>
    <property type="match status" value="2"/>
</dbReference>
<feature type="region of interest" description="Disordered" evidence="6">
    <location>
        <begin position="15"/>
        <end position="38"/>
    </location>
</feature>
<reference evidence="9 10" key="1">
    <citation type="journal article" date="2024" name="Nat. Commun.">
        <title>Phylogenomics reveals the evolutionary origins of lichenization in chlorophyte algae.</title>
        <authorList>
            <person name="Puginier C."/>
            <person name="Libourel C."/>
            <person name="Otte J."/>
            <person name="Skaloud P."/>
            <person name="Haon M."/>
            <person name="Grisel S."/>
            <person name="Petersen M."/>
            <person name="Berrin J.G."/>
            <person name="Delaux P.M."/>
            <person name="Dal Grande F."/>
            <person name="Keller J."/>
        </authorList>
    </citation>
    <scope>NUCLEOTIDE SEQUENCE [LARGE SCALE GENOMIC DNA]</scope>
    <source>
        <strain evidence="9 10">SAG 2043</strain>
    </source>
</reference>
<dbReference type="SMART" id="SM00239">
    <property type="entry name" value="C2"/>
    <property type="match status" value="2"/>
</dbReference>
<dbReference type="SUPFAM" id="SSF49562">
    <property type="entry name" value="C2 domain (Calcium/lipid-binding domain, CaLB)"/>
    <property type="match status" value="2"/>
</dbReference>
<protein>
    <submittedName>
        <fullName evidence="9">Uncharacterized protein</fullName>
    </submittedName>
</protein>
<dbReference type="InterPro" id="IPR031468">
    <property type="entry name" value="SMP_LBD"/>
</dbReference>
<dbReference type="Proteomes" id="UP001489004">
    <property type="component" value="Unassembled WGS sequence"/>
</dbReference>
<accession>A0AAW1R8S1</accession>
<dbReference type="PANTHER" id="PTHR10774">
    <property type="entry name" value="EXTENDED SYNAPTOTAGMIN-RELATED"/>
    <property type="match status" value="1"/>
</dbReference>
<evidence type="ECO:0000256" key="1">
    <source>
        <dbReference type="ARBA" id="ARBA00004370"/>
    </source>
</evidence>
<dbReference type="PROSITE" id="PS51847">
    <property type="entry name" value="SMP"/>
    <property type="match status" value="1"/>
</dbReference>
<gene>
    <name evidence="9" type="ORF">WJX72_010141</name>
</gene>
<evidence type="ECO:0000256" key="4">
    <source>
        <dbReference type="ARBA" id="ARBA00023121"/>
    </source>
</evidence>
<dbReference type="Pfam" id="PF00168">
    <property type="entry name" value="C2"/>
    <property type="match status" value="2"/>
</dbReference>
<dbReference type="Gene3D" id="2.60.40.150">
    <property type="entry name" value="C2 domain"/>
    <property type="match status" value="2"/>
</dbReference>
<evidence type="ECO:0000259" key="7">
    <source>
        <dbReference type="PROSITE" id="PS50004"/>
    </source>
</evidence>
<feature type="region of interest" description="Disordered" evidence="6">
    <location>
        <begin position="52"/>
        <end position="137"/>
    </location>
</feature>
<feature type="compositionally biased region" description="Basic and acidic residues" evidence="6">
    <location>
        <begin position="128"/>
        <end position="137"/>
    </location>
</feature>
<organism evidence="9 10">
    <name type="scientific">[Myrmecia] bisecta</name>
    <dbReference type="NCBI Taxonomy" id="41462"/>
    <lineage>
        <taxon>Eukaryota</taxon>
        <taxon>Viridiplantae</taxon>
        <taxon>Chlorophyta</taxon>
        <taxon>core chlorophytes</taxon>
        <taxon>Trebouxiophyceae</taxon>
        <taxon>Trebouxiales</taxon>
        <taxon>Trebouxiaceae</taxon>
        <taxon>Myrmecia</taxon>
    </lineage>
</organism>
<keyword evidence="5" id="KW-0472">Membrane</keyword>
<feature type="domain" description="C2" evidence="7">
    <location>
        <begin position="337"/>
        <end position="455"/>
    </location>
</feature>
<feature type="compositionally biased region" description="Polar residues" evidence="6">
    <location>
        <begin position="87"/>
        <end position="96"/>
    </location>
</feature>
<dbReference type="AlphaFoldDB" id="A0AAW1R8S1"/>
<name>A0AAW1R8S1_9CHLO</name>
<dbReference type="InterPro" id="IPR045050">
    <property type="entry name" value="Synaptotagmin_plant"/>
</dbReference>
<keyword evidence="10" id="KW-1185">Reference proteome</keyword>
<keyword evidence="2" id="KW-0813">Transport</keyword>
<evidence type="ECO:0000313" key="9">
    <source>
        <dbReference type="EMBL" id="KAK9830174.1"/>
    </source>
</evidence>
<dbReference type="EMBL" id="JALJOR010000001">
    <property type="protein sequence ID" value="KAK9830174.1"/>
    <property type="molecule type" value="Genomic_DNA"/>
</dbReference>